<keyword evidence="7" id="KW-0223">Dioxygenase</keyword>
<evidence type="ECO:0000256" key="2">
    <source>
        <dbReference type="ARBA" id="ARBA00022723"/>
    </source>
</evidence>
<dbReference type="EnsemblBacteria" id="BAA17196">
    <property type="protein sequence ID" value="BAA17196"/>
    <property type="gene ID" value="BAA17196"/>
</dbReference>
<keyword evidence="1" id="KW-0001">2Fe-2S</keyword>
<accession>P73170</accession>
<evidence type="ECO:0000256" key="1">
    <source>
        <dbReference type="ARBA" id="ARBA00022714"/>
    </source>
</evidence>
<dbReference type="PROSITE" id="PS51296">
    <property type="entry name" value="RIESKE"/>
    <property type="match status" value="1"/>
</dbReference>
<proteinExistence type="predicted"/>
<keyword evidence="8" id="KW-1185">Reference proteome</keyword>
<keyword evidence="4" id="KW-0408">Iron</keyword>
<evidence type="ECO:0000313" key="7">
    <source>
        <dbReference type="EMBL" id="BAA17196.1"/>
    </source>
</evidence>
<keyword evidence="3" id="KW-0560">Oxidoreductase</keyword>
<dbReference type="InterPro" id="IPR036922">
    <property type="entry name" value="Rieske_2Fe-2S_sf"/>
</dbReference>
<dbReference type="InParanoid" id="P73170"/>
<dbReference type="GO" id="GO:0016705">
    <property type="term" value="F:oxidoreductase activity, acting on paired donors, with incorporation or reduction of molecular oxygen"/>
    <property type="evidence" value="ECO:0007669"/>
    <property type="project" value="UniProtKB-ARBA"/>
</dbReference>
<dbReference type="GO" id="GO:0051537">
    <property type="term" value="F:2 iron, 2 sulfur cluster binding"/>
    <property type="evidence" value="ECO:0007669"/>
    <property type="project" value="UniProtKB-KW"/>
</dbReference>
<keyword evidence="2" id="KW-0479">Metal-binding</keyword>
<dbReference type="InterPro" id="IPR044043">
    <property type="entry name" value="VanA_C_cat"/>
</dbReference>
<keyword evidence="5" id="KW-0411">Iron-sulfur</keyword>
<sequence>MMKFEDFWYVVAESRNLKPGKVLARQILGQWLAIFRDQHGMAIALEDRCVHRHSRLSCGLIKQGNLHCPYHGWIYDHRGQVIGVPAEDQQFKPRENLRTKCYPTMEQEGFIYVCLGEPIQPPFALPQYGKKGWQRIRLIHRFANNVTNCVENFIDIPHTASVHPGIFRTAQRQAIKMIVDRHQGQVKAEYYNENNNLGWWGKFLNSQGNEISHTDRFIMPNVTSVEYKFSSQRHLFITSQSVPITEQSTLVYTDVAFNYGMWNFFAIPLVWWTAKRIIAQDLKILAIQQEVIAKYGTNFNHTPADTIHIFVESIRTAIAKGEDPRQLPDKTVEVTFYV</sequence>
<protein>
    <submittedName>
        <fullName evidence="7">Phenoxybenzoate dioxygenase</fullName>
    </submittedName>
</protein>
<name>P73170_SYNY3</name>
<dbReference type="PANTHER" id="PTHR21266">
    <property type="entry name" value="IRON-SULFUR DOMAIN CONTAINING PROTEIN"/>
    <property type="match status" value="1"/>
</dbReference>
<dbReference type="PIR" id="S75282">
    <property type="entry name" value="S75282"/>
</dbReference>
<dbReference type="GO" id="GO:0004497">
    <property type="term" value="F:monooxygenase activity"/>
    <property type="evidence" value="ECO:0007669"/>
    <property type="project" value="UniProtKB-ARBA"/>
</dbReference>
<dbReference type="EMBL" id="BA000022">
    <property type="protein sequence ID" value="BAA17196.1"/>
    <property type="molecule type" value="Genomic_DNA"/>
</dbReference>
<evidence type="ECO:0000259" key="6">
    <source>
        <dbReference type="PROSITE" id="PS51296"/>
    </source>
</evidence>
<dbReference type="SUPFAM" id="SSF55961">
    <property type="entry name" value="Bet v1-like"/>
    <property type="match status" value="1"/>
</dbReference>
<dbReference type="InterPro" id="IPR050584">
    <property type="entry name" value="Cholesterol_7-desaturase"/>
</dbReference>
<dbReference type="PaxDb" id="1148-1652273"/>
<evidence type="ECO:0000256" key="4">
    <source>
        <dbReference type="ARBA" id="ARBA00023004"/>
    </source>
</evidence>
<reference evidence="7 8" key="2">
    <citation type="journal article" date="1996" name="DNA Res.">
        <title>Sequence analysis of the genome of the unicellular cyanobacterium Synechocystis sp. strain PCC6803. II. Sequence determination of the entire genome and assignment of potential protein-coding regions.</title>
        <authorList>
            <person name="Kaneko T."/>
            <person name="Sato S."/>
            <person name="Kotani H."/>
            <person name="Tanaka A."/>
            <person name="Asamizu E."/>
            <person name="Nakamura Y."/>
            <person name="Miyajima N."/>
            <person name="Hirosawa M."/>
            <person name="Sugiura M."/>
            <person name="Sasamoto S."/>
            <person name="Kimura T."/>
            <person name="Hosouchi T."/>
            <person name="Matsuno A."/>
            <person name="Muraki A."/>
            <person name="Nakazaki N."/>
            <person name="Naruo K."/>
            <person name="Okumura S."/>
            <person name="Shimpo S."/>
            <person name="Takeuchi C."/>
            <person name="Wada T."/>
            <person name="Watanabe A."/>
            <person name="Yamada M."/>
            <person name="Yasuda M."/>
            <person name="Tabata S."/>
        </authorList>
    </citation>
    <scope>NUCLEOTIDE SEQUENCE [LARGE SCALE GENOMIC DNA]</scope>
    <source>
        <strain evidence="8">ATCC 27184 / PCC 6803 / Kazusa</strain>
    </source>
</reference>
<reference evidence="7 8" key="1">
    <citation type="journal article" date="1995" name="DNA Res.">
        <title>Sequence analysis of the genome of the unicellular cyanobacterium Synechocystis sp. strain PCC6803. I. Sequence features in the 1 Mb region from map positions 64% to 92% of the genome.</title>
        <authorList>
            <person name="Kaneko T."/>
            <person name="Tanaka A."/>
            <person name="Sato S."/>
            <person name="Kotani H."/>
            <person name="Sazuka T."/>
            <person name="Miyajima N."/>
            <person name="Sugiura M."/>
            <person name="Tabata S."/>
        </authorList>
    </citation>
    <scope>NUCLEOTIDE SEQUENCE [LARGE SCALE GENOMIC DNA]</scope>
    <source>
        <strain evidence="8">ATCC 27184 / PCC 6803 / Kazusa</strain>
    </source>
</reference>
<dbReference type="eggNOG" id="COG4638">
    <property type="taxonomic scope" value="Bacteria"/>
</dbReference>
<evidence type="ECO:0000256" key="5">
    <source>
        <dbReference type="ARBA" id="ARBA00023014"/>
    </source>
</evidence>
<dbReference type="Pfam" id="PF19112">
    <property type="entry name" value="VanA_C"/>
    <property type="match status" value="1"/>
</dbReference>
<dbReference type="InterPro" id="IPR017941">
    <property type="entry name" value="Rieske_2Fe-2S"/>
</dbReference>
<dbReference type="PhylomeDB" id="P73170"/>
<dbReference type="Proteomes" id="UP000001425">
    <property type="component" value="Chromosome"/>
</dbReference>
<dbReference type="SUPFAM" id="SSF50022">
    <property type="entry name" value="ISP domain"/>
    <property type="match status" value="1"/>
</dbReference>
<dbReference type="AlphaFoldDB" id="P73170"/>
<feature type="domain" description="Rieske" evidence="6">
    <location>
        <begin position="8"/>
        <end position="113"/>
    </location>
</feature>
<evidence type="ECO:0000313" key="8">
    <source>
        <dbReference type="Proteomes" id="UP000001425"/>
    </source>
</evidence>
<dbReference type="PANTHER" id="PTHR21266:SF60">
    <property type="entry name" value="3-KETOSTEROID-9-ALPHA-MONOOXYGENASE, OXYGENASE COMPONENT"/>
    <property type="match status" value="1"/>
</dbReference>
<dbReference type="CDD" id="cd03469">
    <property type="entry name" value="Rieske_RO_Alpha_N"/>
    <property type="match status" value="1"/>
</dbReference>
<dbReference type="Gene3D" id="2.102.10.10">
    <property type="entry name" value="Rieske [2Fe-2S] iron-sulphur domain"/>
    <property type="match status" value="1"/>
</dbReference>
<dbReference type="Pfam" id="PF00355">
    <property type="entry name" value="Rieske"/>
    <property type="match status" value="1"/>
</dbReference>
<dbReference type="Gene3D" id="3.90.380.10">
    <property type="entry name" value="Naphthalene 1,2-dioxygenase Alpha Subunit, Chain A, domain 1"/>
    <property type="match status" value="1"/>
</dbReference>
<dbReference type="GO" id="GO:0051213">
    <property type="term" value="F:dioxygenase activity"/>
    <property type="evidence" value="ECO:0007669"/>
    <property type="project" value="UniProtKB-KW"/>
</dbReference>
<dbReference type="KEGG" id="syn:sll1297"/>
<evidence type="ECO:0000256" key="3">
    <source>
        <dbReference type="ARBA" id="ARBA00023002"/>
    </source>
</evidence>
<organism evidence="7 8">
    <name type="scientific">Synechocystis sp. (strain ATCC 27184 / PCC 6803 / Kazusa)</name>
    <dbReference type="NCBI Taxonomy" id="1111708"/>
    <lineage>
        <taxon>Bacteria</taxon>
        <taxon>Bacillati</taxon>
        <taxon>Cyanobacteriota</taxon>
        <taxon>Cyanophyceae</taxon>
        <taxon>Synechococcales</taxon>
        <taxon>Merismopediaceae</taxon>
        <taxon>Synechocystis</taxon>
    </lineage>
</organism>
<dbReference type="GO" id="GO:0046872">
    <property type="term" value="F:metal ion binding"/>
    <property type="evidence" value="ECO:0007669"/>
    <property type="project" value="UniProtKB-KW"/>
</dbReference>
<gene>
    <name evidence="7" type="primary">pobA</name>
</gene>
<dbReference type="STRING" id="1148.gene:10498059"/>